<name>A0A7H1MD63_9NEIS</name>
<dbReference type="RefSeq" id="WP_187001457.1">
    <property type="nucleotide sequence ID" value="NZ_CP060414.2"/>
</dbReference>
<evidence type="ECO:0000313" key="1">
    <source>
        <dbReference type="EMBL" id="QNT59578.1"/>
    </source>
</evidence>
<keyword evidence="2" id="KW-1185">Reference proteome</keyword>
<dbReference type="EMBL" id="CP060414">
    <property type="protein sequence ID" value="QNT59578.1"/>
    <property type="molecule type" value="Genomic_DNA"/>
</dbReference>
<reference evidence="1" key="1">
    <citation type="submission" date="2024-06" db="EMBL/GenBank/DDBJ databases">
        <title>Complete Genome Sequence of mouse commensal type strain Neisseria musculi.</title>
        <authorList>
            <person name="Thapa E."/>
            <person name="Aluvathingal J."/>
            <person name="Nadendla S."/>
            <person name="Mehta A."/>
            <person name="Tettelin H."/>
            <person name="Weyand N.J."/>
        </authorList>
    </citation>
    <scope>NUCLEOTIDE SEQUENCE</scope>
    <source>
        <strain evidence="1">NW831</strain>
    </source>
</reference>
<dbReference type="Proteomes" id="UP000516412">
    <property type="component" value="Chromosome"/>
</dbReference>
<proteinExistence type="predicted"/>
<organism evidence="1 2">
    <name type="scientific">Neisseria musculi</name>
    <dbReference type="NCBI Taxonomy" id="1815583"/>
    <lineage>
        <taxon>Bacteria</taxon>
        <taxon>Pseudomonadati</taxon>
        <taxon>Pseudomonadota</taxon>
        <taxon>Betaproteobacteria</taxon>
        <taxon>Neisseriales</taxon>
        <taxon>Neisseriaceae</taxon>
        <taxon>Neisseria</taxon>
    </lineage>
</organism>
<dbReference type="KEGG" id="nmus:H7A79_1244"/>
<dbReference type="AlphaFoldDB" id="A0A7H1MD63"/>
<sequence length="110" mass="12199">MQNIPTQPQNTPDHAGKQPQVIEIPRDCVNECADTLWGYHLFAEAAESIALAIKTIAEIQRNTVIVSQADLLLQLHNQLDVHYAPANSCSYDLFEAVEDADIVAENRASR</sequence>
<gene>
    <name evidence="1" type="ORF">H7A79_1244</name>
</gene>
<accession>A0A7H1MD63</accession>
<protein>
    <submittedName>
        <fullName evidence="1">Uncharacterized protein</fullName>
    </submittedName>
</protein>
<evidence type="ECO:0000313" key="2">
    <source>
        <dbReference type="Proteomes" id="UP000516412"/>
    </source>
</evidence>